<proteinExistence type="predicted"/>
<protein>
    <submittedName>
        <fullName evidence="1">Uncharacterized protein</fullName>
    </submittedName>
</protein>
<evidence type="ECO:0000313" key="2">
    <source>
        <dbReference type="Proteomes" id="UP000332487"/>
    </source>
</evidence>
<reference evidence="1 2" key="1">
    <citation type="journal article" date="2009" name="Genome Biol.">
        <title>Community-wide analysis of microbial genome sequence signatures.</title>
        <authorList>
            <person name="Dick G.J."/>
            <person name="Andersson A.F."/>
            <person name="Baker B.J."/>
            <person name="Simmons S.L."/>
            <person name="Thomas B.C."/>
            <person name="Yelton A.P."/>
            <person name="Banfield J.F."/>
        </authorList>
    </citation>
    <scope>NUCLEOTIDE SEQUENCE [LARGE SCALE GENOMIC DNA]</scope>
    <source>
        <strain evidence="1">ARMAN-2</strain>
    </source>
</reference>
<accession>C7DG81</accession>
<evidence type="ECO:0000313" key="1">
    <source>
        <dbReference type="EMBL" id="EET90409.1"/>
    </source>
</evidence>
<reference evidence="1 2" key="2">
    <citation type="journal article" date="2010" name="Proc. Natl. Acad. Sci. U.S.A.">
        <title>Enigmatic, ultrasmall, uncultivated Archaea.</title>
        <authorList>
            <person name="Baker B.J."/>
            <person name="Comolli L.R."/>
            <person name="Dick G.J."/>
            <person name="Hauser L.J."/>
            <person name="Hyatt D."/>
            <person name="Dill B.D."/>
            <person name="Land M.L."/>
            <person name="Verberkmoes N.C."/>
            <person name="Hettich R.L."/>
            <person name="Banfield J.F."/>
        </authorList>
    </citation>
    <scope>NUCLEOTIDE SEQUENCE [LARGE SCALE GENOMIC DNA]</scope>
    <source>
        <strain evidence="1">ARMAN-2</strain>
    </source>
</reference>
<dbReference type="AlphaFoldDB" id="C7DG81"/>
<sequence length="226" mass="24873">MLGLLALAVFYFEIYARHSDLYIIFLGAGALLITKIAVDSGADKGRVTISLGKPARSVNVFEEKVLLEAIGTALKENEGCIHFNDLKEHLAARLGLKSVSKLEDEELRHFLALQDSRLLLKFYGVWVLGPECEKCSIGIAAIRRGEGTARRSSRTRKRNATTGMLAYSRADLSSYRKLQGRESATLLLLPGRDSSRKLVDDIARRGPVGLVTAVLVCCKFAKVVYC</sequence>
<organism evidence="1 2">
    <name type="scientific">Candidatus Micrarchaeum acidiphilum ARMAN-2</name>
    <dbReference type="NCBI Taxonomy" id="425595"/>
    <lineage>
        <taxon>Archaea</taxon>
        <taxon>Candidatus Micrarchaeota</taxon>
        <taxon>Candidatus Micrarchaeia</taxon>
        <taxon>Candidatus Micrarchaeales</taxon>
        <taxon>Candidatus Micrarchaeaceae</taxon>
        <taxon>Candidatus Micrarchaeum</taxon>
    </lineage>
</organism>
<dbReference type="EMBL" id="GG697237">
    <property type="protein sequence ID" value="EET90409.1"/>
    <property type="molecule type" value="Genomic_DNA"/>
</dbReference>
<gene>
    <name evidence="1" type="ORF">UNLARM2_0085</name>
</gene>
<keyword evidence="2" id="KW-1185">Reference proteome</keyword>
<dbReference type="Proteomes" id="UP000332487">
    <property type="component" value="Unassembled WGS sequence"/>
</dbReference>
<name>C7DG81_MICA2</name>